<keyword evidence="2" id="KW-0812">Transmembrane</keyword>
<dbReference type="CDD" id="cd05830">
    <property type="entry name" value="Sortase_E"/>
    <property type="match status" value="1"/>
</dbReference>
<dbReference type="EMBL" id="FMXB01000003">
    <property type="protein sequence ID" value="SDA42693.1"/>
    <property type="molecule type" value="Genomic_DNA"/>
</dbReference>
<dbReference type="InterPro" id="IPR042003">
    <property type="entry name" value="Sortase_E"/>
</dbReference>
<evidence type="ECO:0000313" key="3">
    <source>
        <dbReference type="EMBL" id="SDA42693.1"/>
    </source>
</evidence>
<proteinExistence type="predicted"/>
<dbReference type="InterPro" id="IPR023365">
    <property type="entry name" value="Sortase_dom-sf"/>
</dbReference>
<dbReference type="Pfam" id="PF04203">
    <property type="entry name" value="Sortase"/>
    <property type="match status" value="1"/>
</dbReference>
<dbReference type="GO" id="GO:0016787">
    <property type="term" value="F:hydrolase activity"/>
    <property type="evidence" value="ECO:0007669"/>
    <property type="project" value="UniProtKB-KW"/>
</dbReference>
<keyword evidence="1" id="KW-0378">Hydrolase</keyword>
<dbReference type="SUPFAM" id="SSF63817">
    <property type="entry name" value="Sortase"/>
    <property type="match status" value="1"/>
</dbReference>
<dbReference type="Proteomes" id="UP000323439">
    <property type="component" value="Unassembled WGS sequence"/>
</dbReference>
<gene>
    <name evidence="3" type="ORF">SAMN02910315_00467</name>
</gene>
<keyword evidence="2" id="KW-1133">Transmembrane helix</keyword>
<evidence type="ECO:0000313" key="4">
    <source>
        <dbReference type="Proteomes" id="UP000323439"/>
    </source>
</evidence>
<reference evidence="3 4" key="1">
    <citation type="submission" date="2016-10" db="EMBL/GenBank/DDBJ databases">
        <authorList>
            <person name="Varghese N."/>
            <person name="Submissions S."/>
        </authorList>
    </citation>
    <scope>NUCLEOTIDE SEQUENCE [LARGE SCALE GENOMIC DNA]</scope>
    <source>
        <strain evidence="3 4">DSM 16643</strain>
    </source>
</reference>
<keyword evidence="4" id="KW-1185">Reference proteome</keyword>
<name>A0A1G5V9Y8_9EURY</name>
<feature type="transmembrane region" description="Helical" evidence="2">
    <location>
        <begin position="181"/>
        <end position="200"/>
    </location>
</feature>
<dbReference type="Gene3D" id="2.40.260.10">
    <property type="entry name" value="Sortase"/>
    <property type="match status" value="1"/>
</dbReference>
<feature type="transmembrane region" description="Helical" evidence="2">
    <location>
        <begin position="12"/>
        <end position="33"/>
    </location>
</feature>
<accession>A0A1G5V9Y8</accession>
<protein>
    <submittedName>
        <fullName evidence="3">LPXTG-site transpeptidase (Sortase) family protein</fullName>
    </submittedName>
</protein>
<evidence type="ECO:0000256" key="2">
    <source>
        <dbReference type="SAM" id="Phobius"/>
    </source>
</evidence>
<organism evidence="3 4">
    <name type="scientific">Methanobrevibacter millerae</name>
    <dbReference type="NCBI Taxonomy" id="230361"/>
    <lineage>
        <taxon>Archaea</taxon>
        <taxon>Methanobacteriati</taxon>
        <taxon>Methanobacteriota</taxon>
        <taxon>Methanomada group</taxon>
        <taxon>Methanobacteria</taxon>
        <taxon>Methanobacteriales</taxon>
        <taxon>Methanobacteriaceae</taxon>
        <taxon>Methanobrevibacter</taxon>
    </lineage>
</organism>
<dbReference type="AlphaFoldDB" id="A0A1G5V9Y8"/>
<sequence length="243" mass="26964">MIIMNKPNITTIIVIVCILILGLYAAGEVNYFAHKNVIEKNITSPVVIVDKVGIEEKINNESLDLGVMTDMGSSIPTKGDVYLFGHRTLQGSPFLRLNEVVPGDTIILEWPDIGEVTYKVVNQTIVPATYQLHESETKDHVLLITCDPIGSTENRLIIDGQMTNVSGIDEKIIESNPHESYAYIISGLFLVIGLIVAFIYPKDTRIYILATVLIISAILFYFCFNPISSQVIYDKIIFLNGGL</sequence>
<evidence type="ECO:0000256" key="1">
    <source>
        <dbReference type="ARBA" id="ARBA00022801"/>
    </source>
</evidence>
<feature type="transmembrane region" description="Helical" evidence="2">
    <location>
        <begin position="206"/>
        <end position="224"/>
    </location>
</feature>
<keyword evidence="2" id="KW-0472">Membrane</keyword>
<dbReference type="InterPro" id="IPR005754">
    <property type="entry name" value="Sortase"/>
</dbReference>